<dbReference type="Pfam" id="PF00196">
    <property type="entry name" value="GerE"/>
    <property type="match status" value="1"/>
</dbReference>
<dbReference type="OrthoDB" id="9797341at2"/>
<dbReference type="GO" id="GO:0006355">
    <property type="term" value="P:regulation of DNA-templated transcription"/>
    <property type="evidence" value="ECO:0007669"/>
    <property type="project" value="InterPro"/>
</dbReference>
<evidence type="ECO:0000256" key="1">
    <source>
        <dbReference type="ARBA" id="ARBA00023015"/>
    </source>
</evidence>
<dbReference type="InterPro" id="IPR016032">
    <property type="entry name" value="Sig_transdc_resp-reg_C-effctor"/>
</dbReference>
<dbReference type="CDD" id="cd06170">
    <property type="entry name" value="LuxR_C_like"/>
    <property type="match status" value="1"/>
</dbReference>
<evidence type="ECO:0000313" key="5">
    <source>
        <dbReference type="EMBL" id="SKC23866.1"/>
    </source>
</evidence>
<organism evidence="5 6">
    <name type="scientific">Alkalitalea saponilacus</name>
    <dbReference type="NCBI Taxonomy" id="889453"/>
    <lineage>
        <taxon>Bacteria</taxon>
        <taxon>Pseudomonadati</taxon>
        <taxon>Bacteroidota</taxon>
        <taxon>Bacteroidia</taxon>
        <taxon>Marinilabiliales</taxon>
        <taxon>Marinilabiliaceae</taxon>
        <taxon>Alkalitalea</taxon>
    </lineage>
</organism>
<evidence type="ECO:0000313" key="6">
    <source>
        <dbReference type="Proteomes" id="UP000191055"/>
    </source>
</evidence>
<dbReference type="SMART" id="SM00421">
    <property type="entry name" value="HTH_LUXR"/>
    <property type="match status" value="1"/>
</dbReference>
<dbReference type="GO" id="GO:0003677">
    <property type="term" value="F:DNA binding"/>
    <property type="evidence" value="ECO:0007669"/>
    <property type="project" value="UniProtKB-KW"/>
</dbReference>
<keyword evidence="2 5" id="KW-0238">DNA-binding</keyword>
<keyword evidence="1" id="KW-0805">Transcription regulation</keyword>
<protein>
    <submittedName>
        <fullName evidence="5">DNA-binding response regulator, NarL/FixJ family, contains REC and HTH domains</fullName>
    </submittedName>
</protein>
<gene>
    <name evidence="5" type="ORF">SAMN03080601_03151</name>
</gene>
<dbReference type="Proteomes" id="UP000191055">
    <property type="component" value="Unassembled WGS sequence"/>
</dbReference>
<proteinExistence type="predicted"/>
<dbReference type="InterPro" id="IPR011006">
    <property type="entry name" value="CheY-like_superfamily"/>
</dbReference>
<dbReference type="Gene3D" id="1.10.10.10">
    <property type="entry name" value="Winged helix-like DNA-binding domain superfamily/Winged helix DNA-binding domain"/>
    <property type="match status" value="1"/>
</dbReference>
<dbReference type="PANTHER" id="PTHR44688">
    <property type="entry name" value="DNA-BINDING TRANSCRIPTIONAL ACTIVATOR DEVR_DOSR"/>
    <property type="match status" value="1"/>
</dbReference>
<evidence type="ECO:0000256" key="2">
    <source>
        <dbReference type="ARBA" id="ARBA00023125"/>
    </source>
</evidence>
<accession>A0A1T5HT68</accession>
<dbReference type="PROSITE" id="PS50043">
    <property type="entry name" value="HTH_LUXR_2"/>
    <property type="match status" value="1"/>
</dbReference>
<dbReference type="PANTHER" id="PTHR44688:SF16">
    <property type="entry name" value="DNA-BINDING TRANSCRIPTIONAL ACTIVATOR DEVR_DOSR"/>
    <property type="match status" value="1"/>
</dbReference>
<name>A0A1T5HT68_9BACT</name>
<reference evidence="5 6" key="1">
    <citation type="submission" date="2017-02" db="EMBL/GenBank/DDBJ databases">
        <authorList>
            <person name="Peterson S.W."/>
        </authorList>
    </citation>
    <scope>NUCLEOTIDE SEQUENCE [LARGE SCALE GENOMIC DNA]</scope>
    <source>
        <strain evidence="5 6">DSM 24412</strain>
    </source>
</reference>
<sequence length="191" mass="21308">MVKILIVEQSYLVRKGIIHILKQFPEIANIEILGSHLGVEEVLEHFMPDILIINTSLASLIADEKLKGLLSDSSRVIYVIGTALPYESPENQFSVFDSKISITRKLAPYIKGAGKIKEPEESEELTPREKLILKNVALGRTNKEIATLLHISTHTVISHRKNITRKLDIKSVSGLTVYAIINGLIKMDDIS</sequence>
<dbReference type="AlphaFoldDB" id="A0A1T5HT68"/>
<dbReference type="SUPFAM" id="SSF46894">
    <property type="entry name" value="C-terminal effector domain of the bipartite response regulators"/>
    <property type="match status" value="1"/>
</dbReference>
<dbReference type="STRING" id="889453.SAMN03080601_03151"/>
<dbReference type="PRINTS" id="PR00038">
    <property type="entry name" value="HTHLUXR"/>
</dbReference>
<dbReference type="InterPro" id="IPR036388">
    <property type="entry name" value="WH-like_DNA-bd_sf"/>
</dbReference>
<keyword evidence="6" id="KW-1185">Reference proteome</keyword>
<keyword evidence="3" id="KW-0804">Transcription</keyword>
<dbReference type="RefSeq" id="WP_079558817.1">
    <property type="nucleotide sequence ID" value="NZ_CP021904.1"/>
</dbReference>
<dbReference type="KEGG" id="asx:CDL62_04845"/>
<dbReference type="InterPro" id="IPR000792">
    <property type="entry name" value="Tscrpt_reg_LuxR_C"/>
</dbReference>
<dbReference type="EMBL" id="FUYV01000022">
    <property type="protein sequence ID" value="SKC23866.1"/>
    <property type="molecule type" value="Genomic_DNA"/>
</dbReference>
<evidence type="ECO:0000256" key="3">
    <source>
        <dbReference type="ARBA" id="ARBA00023163"/>
    </source>
</evidence>
<evidence type="ECO:0000259" key="4">
    <source>
        <dbReference type="PROSITE" id="PS50043"/>
    </source>
</evidence>
<dbReference type="SUPFAM" id="SSF52172">
    <property type="entry name" value="CheY-like"/>
    <property type="match status" value="1"/>
</dbReference>
<dbReference type="PROSITE" id="PS00622">
    <property type="entry name" value="HTH_LUXR_1"/>
    <property type="match status" value="1"/>
</dbReference>
<feature type="domain" description="HTH luxR-type" evidence="4">
    <location>
        <begin position="118"/>
        <end position="183"/>
    </location>
</feature>